<comment type="caution">
    <text evidence="3">The sequence shown here is derived from an EMBL/GenBank/DDBJ whole genome shotgun (WGS) entry which is preliminary data.</text>
</comment>
<sequence length="350" mass="40314">MFQLSIIIIVIFSSLKVTESNVSNKLTDRELEIVFQILKTGSCHTYNVTDLTTYVRKFCSTSLFRKYSPLPTIPPRVNRVRGTYTYNVTIVIWALFGIVIGGCCKFYRSCKEAHDNHEIQLELNQLNADYNLIAHPSPIPSIPPSPSVSPPKYYDFDEPPPEYLAPPTYNESLRTYRRNVRKIDYFFNERRPLHPTRMEKDKFDIFLLQFLFTVLLFLMAITGLQCLLYCCDSFEQPLLFRKITQRLYYLFPIFRQATPPEVEKAASRHNITFTEDTTNLSGETSFSPEIELAISHTSMTAMSSTPFHIDTPLVLLPSRASRQIIDALPPEYKPPPAYNECVVSIGDFQM</sequence>
<keyword evidence="1" id="KW-0472">Membrane</keyword>
<name>A0ABP1S8Q5_9HEXA</name>
<keyword evidence="4" id="KW-1185">Reference proteome</keyword>
<feature type="transmembrane region" description="Helical" evidence="1">
    <location>
        <begin position="205"/>
        <end position="224"/>
    </location>
</feature>
<dbReference type="EMBL" id="CAXLJM020000164">
    <property type="protein sequence ID" value="CAL8146586.1"/>
    <property type="molecule type" value="Genomic_DNA"/>
</dbReference>
<keyword evidence="1" id="KW-0812">Transmembrane</keyword>
<keyword evidence="2" id="KW-0732">Signal</keyword>
<evidence type="ECO:0000313" key="3">
    <source>
        <dbReference type="EMBL" id="CAL8146586.1"/>
    </source>
</evidence>
<feature type="signal peptide" evidence="2">
    <location>
        <begin position="1"/>
        <end position="20"/>
    </location>
</feature>
<evidence type="ECO:0000313" key="4">
    <source>
        <dbReference type="Proteomes" id="UP001642540"/>
    </source>
</evidence>
<feature type="transmembrane region" description="Helical" evidence="1">
    <location>
        <begin position="84"/>
        <end position="107"/>
    </location>
</feature>
<evidence type="ECO:0000256" key="1">
    <source>
        <dbReference type="SAM" id="Phobius"/>
    </source>
</evidence>
<evidence type="ECO:0000256" key="2">
    <source>
        <dbReference type="SAM" id="SignalP"/>
    </source>
</evidence>
<feature type="chain" id="PRO_5045744958" evidence="2">
    <location>
        <begin position="21"/>
        <end position="350"/>
    </location>
</feature>
<organism evidence="3 4">
    <name type="scientific">Orchesella dallaii</name>
    <dbReference type="NCBI Taxonomy" id="48710"/>
    <lineage>
        <taxon>Eukaryota</taxon>
        <taxon>Metazoa</taxon>
        <taxon>Ecdysozoa</taxon>
        <taxon>Arthropoda</taxon>
        <taxon>Hexapoda</taxon>
        <taxon>Collembola</taxon>
        <taxon>Entomobryomorpha</taxon>
        <taxon>Entomobryoidea</taxon>
        <taxon>Orchesellidae</taxon>
        <taxon>Orchesellinae</taxon>
        <taxon>Orchesella</taxon>
    </lineage>
</organism>
<accession>A0ABP1S8Q5</accession>
<gene>
    <name evidence="3" type="ORF">ODALV1_LOCUS30865</name>
</gene>
<protein>
    <submittedName>
        <fullName evidence="3">Uncharacterized protein</fullName>
    </submittedName>
</protein>
<dbReference type="Proteomes" id="UP001642540">
    <property type="component" value="Unassembled WGS sequence"/>
</dbReference>
<keyword evidence="1" id="KW-1133">Transmembrane helix</keyword>
<reference evidence="3 4" key="1">
    <citation type="submission" date="2024-08" db="EMBL/GenBank/DDBJ databases">
        <authorList>
            <person name="Cucini C."/>
            <person name="Frati F."/>
        </authorList>
    </citation>
    <scope>NUCLEOTIDE SEQUENCE [LARGE SCALE GENOMIC DNA]</scope>
</reference>
<proteinExistence type="predicted"/>